<feature type="transmembrane region" description="Helical" evidence="7">
    <location>
        <begin position="14"/>
        <end position="32"/>
    </location>
</feature>
<evidence type="ECO:0000256" key="2">
    <source>
        <dbReference type="ARBA" id="ARBA00022692"/>
    </source>
</evidence>
<keyword evidence="2 7" id="KW-0812">Transmembrane</keyword>
<feature type="transmembrane region" description="Helical" evidence="7">
    <location>
        <begin position="189"/>
        <end position="206"/>
    </location>
</feature>
<feature type="transmembrane region" description="Helical" evidence="7">
    <location>
        <begin position="156"/>
        <end position="177"/>
    </location>
</feature>
<evidence type="ECO:0000313" key="10">
    <source>
        <dbReference type="Proteomes" id="UP001500466"/>
    </source>
</evidence>
<dbReference type="PRINTS" id="PR01840">
    <property type="entry name" value="TATCFAMILY"/>
</dbReference>
<organism evidence="9 10">
    <name type="scientific">Yinghuangia aomiensis</name>
    <dbReference type="NCBI Taxonomy" id="676205"/>
    <lineage>
        <taxon>Bacteria</taxon>
        <taxon>Bacillati</taxon>
        <taxon>Actinomycetota</taxon>
        <taxon>Actinomycetes</taxon>
        <taxon>Kitasatosporales</taxon>
        <taxon>Streptomycetaceae</taxon>
        <taxon>Yinghuangia</taxon>
    </lineage>
</organism>
<evidence type="ECO:0000256" key="4">
    <source>
        <dbReference type="ARBA" id="ARBA00022989"/>
    </source>
</evidence>
<feature type="transmembrane region" description="Helical" evidence="7">
    <location>
        <begin position="74"/>
        <end position="96"/>
    </location>
</feature>
<keyword evidence="3 7" id="KW-0653">Protein transport</keyword>
<evidence type="ECO:0000256" key="1">
    <source>
        <dbReference type="ARBA" id="ARBA00004141"/>
    </source>
</evidence>
<comment type="function">
    <text evidence="7">Part of the twin-arginine translocation (Tat) system that transports large folded proteins containing a characteristic twin-arginine motif in their signal peptide across membranes. Together with TatB, TatC is part of a receptor directly interacting with Tat signal peptides.</text>
</comment>
<dbReference type="PANTHER" id="PTHR30371:SF0">
    <property type="entry name" value="SEC-INDEPENDENT PROTEIN TRANSLOCASE PROTEIN TATC, CHLOROPLASTIC-RELATED"/>
    <property type="match status" value="1"/>
</dbReference>
<keyword evidence="6 7" id="KW-0472">Membrane</keyword>
<dbReference type="HAMAP" id="MF_00902">
    <property type="entry name" value="TatC"/>
    <property type="match status" value="1"/>
</dbReference>
<keyword evidence="5 7" id="KW-0811">Translocation</keyword>
<gene>
    <name evidence="7 9" type="primary">tatC</name>
    <name evidence="9" type="ORF">GCM10023205_51060</name>
</gene>
<keyword evidence="7" id="KW-1003">Cell membrane</keyword>
<keyword evidence="4 7" id="KW-1133">Transmembrane helix</keyword>
<evidence type="ECO:0000256" key="7">
    <source>
        <dbReference type="HAMAP-Rule" id="MF_00902"/>
    </source>
</evidence>
<dbReference type="RefSeq" id="WP_345678001.1">
    <property type="nucleotide sequence ID" value="NZ_BAABHS010000018.1"/>
</dbReference>
<evidence type="ECO:0000256" key="8">
    <source>
        <dbReference type="SAM" id="MobiDB-lite"/>
    </source>
</evidence>
<protein>
    <recommendedName>
        <fullName evidence="7">Sec-independent protein translocase protein TatC</fullName>
    </recommendedName>
</protein>
<keyword evidence="7" id="KW-0813">Transport</keyword>
<dbReference type="EMBL" id="BAABHS010000018">
    <property type="protein sequence ID" value="GAA4977321.1"/>
    <property type="molecule type" value="Genomic_DNA"/>
</dbReference>
<comment type="similarity">
    <text evidence="7">Belongs to the TatC family.</text>
</comment>
<dbReference type="PANTHER" id="PTHR30371">
    <property type="entry name" value="SEC-INDEPENDENT PROTEIN TRANSLOCASE PROTEIN TATC"/>
    <property type="match status" value="1"/>
</dbReference>
<feature type="region of interest" description="Disordered" evidence="8">
    <location>
        <begin position="255"/>
        <end position="294"/>
    </location>
</feature>
<feature type="transmembrane region" description="Helical" evidence="7">
    <location>
        <begin position="108"/>
        <end position="129"/>
    </location>
</feature>
<dbReference type="Proteomes" id="UP001500466">
    <property type="component" value="Unassembled WGS sequence"/>
</dbReference>
<keyword evidence="10" id="KW-1185">Reference proteome</keyword>
<comment type="subunit">
    <text evidence="7">The Tat system comprises two distinct complexes: a TatABC complex, containing multiple copies of TatA, TatB and TatC subunits, and a separate TatA complex, containing only TatA subunits. Substrates initially bind to the TatABC complex, which probably triggers association of the separate TatA complex to form the active translocon.</text>
</comment>
<comment type="caution">
    <text evidence="9">The sequence shown here is derived from an EMBL/GenBank/DDBJ whole genome shotgun (WGS) entry which is preliminary data.</text>
</comment>
<dbReference type="InterPro" id="IPR002033">
    <property type="entry name" value="TatC"/>
</dbReference>
<feature type="transmembrane region" description="Helical" evidence="7">
    <location>
        <begin position="212"/>
        <end position="235"/>
    </location>
</feature>
<reference evidence="10" key="1">
    <citation type="journal article" date="2019" name="Int. J. Syst. Evol. Microbiol.">
        <title>The Global Catalogue of Microorganisms (GCM) 10K type strain sequencing project: providing services to taxonomists for standard genome sequencing and annotation.</title>
        <authorList>
            <consortium name="The Broad Institute Genomics Platform"/>
            <consortium name="The Broad Institute Genome Sequencing Center for Infectious Disease"/>
            <person name="Wu L."/>
            <person name="Ma J."/>
        </authorList>
    </citation>
    <scope>NUCLEOTIDE SEQUENCE [LARGE SCALE GENOMIC DNA]</scope>
    <source>
        <strain evidence="10">JCM 17986</strain>
    </source>
</reference>
<dbReference type="Pfam" id="PF00902">
    <property type="entry name" value="TatC"/>
    <property type="match status" value="1"/>
</dbReference>
<sequence>MPLMDHLRELRNRLVKSMLAILAVTVVALFFYDQIAEFLVRPVCDLDVKGVGASQCPALVQKGVLSPFSTMLKVSFAVGVIAAAPIWLYQLWAFLAPGLHKHEKKYSLAFVGVGVPLFVAGAWFSYAILPHALDALLGFTIGEANNQIDLDEYLDFLVRMVAVFGLACELPLVLILLNFGGVITAKNMIAWWRWVVMGIFVFGAVATPTTDPLTMCLLSVPISVLYGLAILVAAINDKRRGRRRAEVLGGDLDDDEASSLDLTPARVEDTARLEGTTPVQRNGEADSVHADDIT</sequence>
<feature type="compositionally biased region" description="Basic and acidic residues" evidence="8">
    <location>
        <begin position="283"/>
        <end position="294"/>
    </location>
</feature>
<evidence type="ECO:0000256" key="6">
    <source>
        <dbReference type="ARBA" id="ARBA00023136"/>
    </source>
</evidence>
<evidence type="ECO:0000256" key="5">
    <source>
        <dbReference type="ARBA" id="ARBA00023010"/>
    </source>
</evidence>
<evidence type="ECO:0000256" key="3">
    <source>
        <dbReference type="ARBA" id="ARBA00022927"/>
    </source>
</evidence>
<proteinExistence type="inferred from homology"/>
<evidence type="ECO:0000313" key="9">
    <source>
        <dbReference type="EMBL" id="GAA4977321.1"/>
    </source>
</evidence>
<name>A0ABP9HSS5_9ACTN</name>
<dbReference type="NCBIfam" id="TIGR00945">
    <property type="entry name" value="tatC"/>
    <property type="match status" value="1"/>
</dbReference>
<comment type="subcellular location">
    <subcellularLocation>
        <location evidence="7">Cell membrane</location>
        <topology evidence="7">Multi-pass membrane protein</topology>
    </subcellularLocation>
    <subcellularLocation>
        <location evidence="1">Membrane</location>
        <topology evidence="1">Multi-pass membrane protein</topology>
    </subcellularLocation>
</comment>
<accession>A0ABP9HSS5</accession>